<evidence type="ECO:0000313" key="1">
    <source>
        <dbReference type="EMBL" id="MRD49447.1"/>
    </source>
</evidence>
<dbReference type="EMBL" id="WJBU01000025">
    <property type="protein sequence ID" value="MRD49447.1"/>
    <property type="molecule type" value="Genomic_DNA"/>
</dbReference>
<reference evidence="1 2" key="1">
    <citation type="submission" date="2019-11" db="EMBL/GenBank/DDBJ databases">
        <title>Caenimonas koreensis gen. nov., sp. nov., isolated from activated sludge.</title>
        <authorList>
            <person name="Seung H.R."/>
        </authorList>
    </citation>
    <scope>NUCLEOTIDE SEQUENCE [LARGE SCALE GENOMIC DNA]</scope>
    <source>
        <strain evidence="1 2">EMB320</strain>
    </source>
</reference>
<evidence type="ECO:0000313" key="2">
    <source>
        <dbReference type="Proteomes" id="UP000487350"/>
    </source>
</evidence>
<name>A0A844BDB4_9BURK</name>
<accession>A0A844BDB4</accession>
<dbReference type="RefSeq" id="WP_153586761.1">
    <property type="nucleotide sequence ID" value="NZ_WJBU01000025.1"/>
</dbReference>
<keyword evidence="2" id="KW-1185">Reference proteome</keyword>
<organism evidence="1 2">
    <name type="scientific">Caenimonas koreensis DSM 17982</name>
    <dbReference type="NCBI Taxonomy" id="1121255"/>
    <lineage>
        <taxon>Bacteria</taxon>
        <taxon>Pseudomonadati</taxon>
        <taxon>Pseudomonadota</taxon>
        <taxon>Betaproteobacteria</taxon>
        <taxon>Burkholderiales</taxon>
        <taxon>Comamonadaceae</taxon>
        <taxon>Caenimonas</taxon>
    </lineage>
</organism>
<proteinExistence type="predicted"/>
<comment type="caution">
    <text evidence="1">The sequence shown here is derived from an EMBL/GenBank/DDBJ whole genome shotgun (WGS) entry which is preliminary data.</text>
</comment>
<protein>
    <submittedName>
        <fullName evidence="1">Uncharacterized protein</fullName>
    </submittedName>
</protein>
<dbReference type="Proteomes" id="UP000487350">
    <property type="component" value="Unassembled WGS sequence"/>
</dbReference>
<dbReference type="AlphaFoldDB" id="A0A844BDB4"/>
<sequence>MDFIRIIKSKTELVGTAYMELLPGPYLEQCWNDGSLFFEEEVFAYLEPVIQRHVPDYDHYAFTEIAASKWECIVSDLRLLEANLESSESVQELNAAVGFLFPSTKVPFAENFQANKRALARLLHEVCAWISSKALSHECVTVLGI</sequence>
<gene>
    <name evidence="1" type="ORF">GHT07_19415</name>
</gene>
<dbReference type="OrthoDB" id="9015169at2"/>